<evidence type="ECO:0000313" key="5">
    <source>
        <dbReference type="Proteomes" id="UP000253940"/>
    </source>
</evidence>
<dbReference type="SUPFAM" id="SSF56112">
    <property type="entry name" value="Protein kinase-like (PK-like)"/>
    <property type="match status" value="1"/>
</dbReference>
<dbReference type="EMBL" id="CP031222">
    <property type="protein sequence ID" value="AXI03725.1"/>
    <property type="molecule type" value="Genomic_DNA"/>
</dbReference>
<dbReference type="AlphaFoldDB" id="A0A345P8W6"/>
<reference evidence="4 5" key="1">
    <citation type="submission" date="2018-07" db="EMBL/GenBank/DDBJ databases">
        <title>Genome sequencing of Moraxellaceae gen. HYN0046.</title>
        <authorList>
            <person name="Kim M."/>
            <person name="Yi H."/>
        </authorList>
    </citation>
    <scope>NUCLEOTIDE SEQUENCE [LARGE SCALE GENOMIC DNA]</scope>
    <source>
        <strain evidence="4 5">HYN0046</strain>
    </source>
</reference>
<comment type="similarity">
    <text evidence="1">Belongs to the protein kinase superfamily. ADCK protein kinase family.</text>
</comment>
<dbReference type="InterPro" id="IPR050154">
    <property type="entry name" value="UbiB_kinase"/>
</dbReference>
<dbReference type="OrthoDB" id="9795390at2"/>
<feature type="transmembrane region" description="Helical" evidence="2">
    <location>
        <begin position="520"/>
        <end position="537"/>
    </location>
</feature>
<accession>A0A345P8W6</accession>
<dbReference type="PANTHER" id="PTHR10566">
    <property type="entry name" value="CHAPERONE-ACTIVITY OF BC1 COMPLEX CABC1 -RELATED"/>
    <property type="match status" value="1"/>
</dbReference>
<name>A0A345P8W6_9GAMM</name>
<dbReference type="KEGG" id="mbah:HYN46_13315"/>
<evidence type="ECO:0000256" key="1">
    <source>
        <dbReference type="ARBA" id="ARBA00009670"/>
    </source>
</evidence>
<dbReference type="Proteomes" id="UP000253940">
    <property type="component" value="Chromosome"/>
</dbReference>
<dbReference type="Pfam" id="PF03109">
    <property type="entry name" value="ABC1"/>
    <property type="match status" value="1"/>
</dbReference>
<dbReference type="RefSeq" id="WP_114899833.1">
    <property type="nucleotide sequence ID" value="NZ_CP031222.1"/>
</dbReference>
<keyword evidence="2" id="KW-1133">Transmembrane helix</keyword>
<organism evidence="4 5">
    <name type="scientific">Aquirhabdus parva</name>
    <dbReference type="NCBI Taxonomy" id="2283318"/>
    <lineage>
        <taxon>Bacteria</taxon>
        <taxon>Pseudomonadati</taxon>
        <taxon>Pseudomonadota</taxon>
        <taxon>Gammaproteobacteria</taxon>
        <taxon>Moraxellales</taxon>
        <taxon>Moraxellaceae</taxon>
        <taxon>Aquirhabdus</taxon>
    </lineage>
</organism>
<evidence type="ECO:0000256" key="2">
    <source>
        <dbReference type="SAM" id="Phobius"/>
    </source>
</evidence>
<protein>
    <submittedName>
        <fullName evidence="4">2-octaprenylphenol hydroxylase</fullName>
    </submittedName>
</protein>
<feature type="domain" description="ABC1 atypical kinase-like" evidence="3">
    <location>
        <begin position="93"/>
        <end position="338"/>
    </location>
</feature>
<keyword evidence="5" id="KW-1185">Reference proteome</keyword>
<dbReference type="InterPro" id="IPR004147">
    <property type="entry name" value="ABC1_dom"/>
</dbReference>
<keyword evidence="2" id="KW-0472">Membrane</keyword>
<evidence type="ECO:0000259" key="3">
    <source>
        <dbReference type="Pfam" id="PF03109"/>
    </source>
</evidence>
<sequence length="538" mass="61460">MIPHRKRLLELWRIAAHYRLDTLIPPEQIPDKARPAMTAIRLHPAAWNNHTQDPLRLKNALQDMGVLFIKLGQLLSTRRDLIPPALLDQLTELQDRVTPFPYAEAKARVESSLGATLETLFARFDPMPLAAASIAQVHTAAFHDGREVIVKIVRPNIRPQIIQDFEILAWIGHWLEVRVEAARALHLSKVIDDYRQVILNELDLDQEAANTMQMRHNFLGSSMMYVPEVYRSTRDIMIAERIVGAPVSDLATFERLGMDRARLAEKGLTIFFTQVFRDNFFHADMHPGNVFVETINPAEPRFIALDCAIVGELSDNDRLTIARMLLAVIQSNFSQLIQIVHQAGWIPQGTDQNALTRDMRRVVSPMISKPMDQLDFAGILMQVMDIARRYRLDIPPQLMLLIKTLVHVEGLGRDLYPQLDIWKLAKPILTEWVSHRMNPVKAVRDFGQQIPDLLMGATDLPALLIDSLHGMRQQGAWQDRQWRELQQLRMDIVQTRRRDWLAGSGFIALIAIASNAPWPIASILIVVAFFLVLWRVLI</sequence>
<proteinExistence type="inferred from homology"/>
<keyword evidence="2" id="KW-0812">Transmembrane</keyword>
<dbReference type="PANTHER" id="PTHR10566:SF113">
    <property type="entry name" value="PROTEIN ACTIVITY OF BC1 COMPLEX KINASE 7, CHLOROPLASTIC"/>
    <property type="match status" value="1"/>
</dbReference>
<evidence type="ECO:0000313" key="4">
    <source>
        <dbReference type="EMBL" id="AXI03725.1"/>
    </source>
</evidence>
<gene>
    <name evidence="4" type="ORF">HYN46_13315</name>
</gene>
<dbReference type="InterPro" id="IPR011009">
    <property type="entry name" value="Kinase-like_dom_sf"/>
</dbReference>